<dbReference type="Pfam" id="PF05101">
    <property type="entry name" value="VirB3"/>
    <property type="match status" value="1"/>
</dbReference>
<evidence type="ECO:0000256" key="3">
    <source>
        <dbReference type="ARBA" id="ARBA00022989"/>
    </source>
</evidence>
<reference evidence="6 7" key="1">
    <citation type="submission" date="2021-03" db="EMBL/GenBank/DDBJ databases">
        <title>Succinivibrio sp. nov. isolated from feces of cow.</title>
        <authorList>
            <person name="Choi J.-Y."/>
        </authorList>
    </citation>
    <scope>NUCLEOTIDE SEQUENCE [LARGE SCALE GENOMIC DNA]</scope>
    <source>
        <strain evidence="6 7">AGMB01872</strain>
    </source>
</reference>
<dbReference type="RefSeq" id="WP_219937813.1">
    <property type="nucleotide sequence ID" value="NZ_JAGFNY010000022.1"/>
</dbReference>
<evidence type="ECO:0000313" key="6">
    <source>
        <dbReference type="EMBL" id="MBW7570588.1"/>
    </source>
</evidence>
<comment type="caution">
    <text evidence="6">The sequence shown here is derived from an EMBL/GenBank/DDBJ whole genome shotgun (WGS) entry which is preliminary data.</text>
</comment>
<dbReference type="InterPro" id="IPR007792">
    <property type="entry name" value="T4SS_VirB3/TrbD/AvhB"/>
</dbReference>
<protein>
    <submittedName>
        <fullName evidence="6">VirB3 family type IV secretion system protein</fullName>
    </submittedName>
</protein>
<accession>A0ABS7DH45</accession>
<dbReference type="EMBL" id="JAGFNY010000022">
    <property type="protein sequence ID" value="MBW7570588.1"/>
    <property type="molecule type" value="Genomic_DNA"/>
</dbReference>
<gene>
    <name evidence="6" type="ORF">J5V48_06755</name>
</gene>
<evidence type="ECO:0000256" key="4">
    <source>
        <dbReference type="ARBA" id="ARBA00023136"/>
    </source>
</evidence>
<feature type="transmembrane region" description="Helical" evidence="5">
    <location>
        <begin position="20"/>
        <end position="38"/>
    </location>
</feature>
<organism evidence="6 7">
    <name type="scientific">Succinivibrio faecicola</name>
    <dbReference type="NCBI Taxonomy" id="2820300"/>
    <lineage>
        <taxon>Bacteria</taxon>
        <taxon>Pseudomonadati</taxon>
        <taxon>Pseudomonadota</taxon>
        <taxon>Gammaproteobacteria</taxon>
        <taxon>Aeromonadales</taxon>
        <taxon>Succinivibrionaceae</taxon>
        <taxon>Succinivibrio</taxon>
    </lineage>
</organism>
<evidence type="ECO:0000256" key="1">
    <source>
        <dbReference type="ARBA" id="ARBA00004370"/>
    </source>
</evidence>
<sequence>MGTKHDIYQSLIRNQTFLLADRQLCMSLLFLCIVIASISLSIKGFLLSFFLFCLGYTALYLMQLNDPMLFKVYMRNIRYKENYLAHGNIFTTGYRK</sequence>
<keyword evidence="7" id="KW-1185">Reference proteome</keyword>
<comment type="subcellular location">
    <subcellularLocation>
        <location evidence="1">Membrane</location>
    </subcellularLocation>
</comment>
<keyword evidence="3 5" id="KW-1133">Transmembrane helix</keyword>
<name>A0ABS7DH45_9GAMM</name>
<feature type="transmembrane region" description="Helical" evidence="5">
    <location>
        <begin position="44"/>
        <end position="62"/>
    </location>
</feature>
<proteinExistence type="predicted"/>
<dbReference type="Proteomes" id="UP000731465">
    <property type="component" value="Unassembled WGS sequence"/>
</dbReference>
<evidence type="ECO:0000256" key="2">
    <source>
        <dbReference type="ARBA" id="ARBA00022692"/>
    </source>
</evidence>
<keyword evidence="4 5" id="KW-0472">Membrane</keyword>
<keyword evidence="2 5" id="KW-0812">Transmembrane</keyword>
<evidence type="ECO:0000256" key="5">
    <source>
        <dbReference type="SAM" id="Phobius"/>
    </source>
</evidence>
<evidence type="ECO:0000313" key="7">
    <source>
        <dbReference type="Proteomes" id="UP000731465"/>
    </source>
</evidence>